<feature type="region of interest" description="Disordered" evidence="7">
    <location>
        <begin position="513"/>
        <end position="538"/>
    </location>
</feature>
<dbReference type="SMART" id="SM01161">
    <property type="entry name" value="DUF1767"/>
    <property type="match status" value="1"/>
</dbReference>
<dbReference type="FunFam" id="2.40.50.770:FF:000002">
    <property type="entry name" value="recQ-mediated genome instability protein 1"/>
    <property type="match status" value="1"/>
</dbReference>
<organism evidence="11 12">
    <name type="scientific">Coptotermes formosanus</name>
    <name type="common">Formosan subterranean termite</name>
    <dbReference type="NCBI Taxonomy" id="36987"/>
    <lineage>
        <taxon>Eukaryota</taxon>
        <taxon>Metazoa</taxon>
        <taxon>Ecdysozoa</taxon>
        <taxon>Arthropoda</taxon>
        <taxon>Hexapoda</taxon>
        <taxon>Insecta</taxon>
        <taxon>Pterygota</taxon>
        <taxon>Neoptera</taxon>
        <taxon>Polyneoptera</taxon>
        <taxon>Dictyoptera</taxon>
        <taxon>Blattodea</taxon>
        <taxon>Blattoidea</taxon>
        <taxon>Termitoidae</taxon>
        <taxon>Rhinotermitidae</taxon>
        <taxon>Coptotermes</taxon>
    </lineage>
</organism>
<dbReference type="Gene3D" id="2.40.50.770">
    <property type="entry name" value="RecQ-mediated genome instability protein Rmi1, C-terminal domain"/>
    <property type="match status" value="1"/>
</dbReference>
<evidence type="ECO:0000259" key="10">
    <source>
        <dbReference type="Pfam" id="PF21000"/>
    </source>
</evidence>
<evidence type="ECO:0000256" key="1">
    <source>
        <dbReference type="ARBA" id="ARBA00004123"/>
    </source>
</evidence>
<dbReference type="InterPro" id="IPR044881">
    <property type="entry name" value="RMI1_N_N_sf"/>
</dbReference>
<accession>A0A6L2PJ65</accession>
<dbReference type="EMBL" id="BLKM01010425">
    <property type="protein sequence ID" value="GFG30087.1"/>
    <property type="molecule type" value="Genomic_DNA"/>
</dbReference>
<evidence type="ECO:0000259" key="9">
    <source>
        <dbReference type="Pfam" id="PF16099"/>
    </source>
</evidence>
<dbReference type="InterPro" id="IPR049363">
    <property type="entry name" value="RMI1_N"/>
</dbReference>
<dbReference type="PANTHER" id="PTHR14790">
    <property type="entry name" value="RECQ-MEDIATED GENOME INSTABILITY PROTEIN 1 RMI1"/>
    <property type="match status" value="1"/>
</dbReference>
<dbReference type="Pfam" id="PF21000">
    <property type="entry name" value="RMI1_N_N"/>
    <property type="match status" value="1"/>
</dbReference>
<name>A0A6L2PJ65_COPFO</name>
<keyword evidence="5" id="KW-0539">Nucleus</keyword>
<proteinExistence type="inferred from homology"/>
<evidence type="ECO:0000313" key="11">
    <source>
        <dbReference type="EMBL" id="GFG30087.1"/>
    </source>
</evidence>
<dbReference type="Proteomes" id="UP000502823">
    <property type="component" value="Unassembled WGS sequence"/>
</dbReference>
<protein>
    <recommendedName>
        <fullName evidence="3">RecQ-mediated genome instability protein 1</fullName>
    </recommendedName>
</protein>
<evidence type="ECO:0000259" key="8">
    <source>
        <dbReference type="Pfam" id="PF08585"/>
    </source>
</evidence>
<dbReference type="GO" id="GO:0000724">
    <property type="term" value="P:double-strand break repair via homologous recombination"/>
    <property type="evidence" value="ECO:0007669"/>
    <property type="project" value="TreeGrafter"/>
</dbReference>
<evidence type="ECO:0000256" key="6">
    <source>
        <dbReference type="ARBA" id="ARBA00024977"/>
    </source>
</evidence>
<feature type="domain" description="RecQ mediated genome instability protein 1 OB-fold" evidence="8">
    <location>
        <begin position="224"/>
        <end position="355"/>
    </location>
</feature>
<dbReference type="InParanoid" id="A0A6L2PJ65"/>
<gene>
    <name evidence="11" type="ORF">Cfor_06146</name>
</gene>
<evidence type="ECO:0000256" key="7">
    <source>
        <dbReference type="SAM" id="MobiDB-lite"/>
    </source>
</evidence>
<evidence type="ECO:0000256" key="5">
    <source>
        <dbReference type="ARBA" id="ARBA00023242"/>
    </source>
</evidence>
<comment type="subcellular location">
    <subcellularLocation>
        <location evidence="1">Nucleus</location>
    </subcellularLocation>
</comment>
<dbReference type="GO" id="GO:0016604">
    <property type="term" value="C:nuclear body"/>
    <property type="evidence" value="ECO:0007669"/>
    <property type="project" value="TreeGrafter"/>
</dbReference>
<feature type="region of interest" description="Disordered" evidence="7">
    <location>
        <begin position="424"/>
        <end position="446"/>
    </location>
</feature>
<reference evidence="12" key="1">
    <citation type="submission" date="2020-01" db="EMBL/GenBank/DDBJ databases">
        <title>Draft genome sequence of the Termite Coptotermes fromosanus.</title>
        <authorList>
            <person name="Itakura S."/>
            <person name="Yosikawa Y."/>
            <person name="Umezawa K."/>
        </authorList>
    </citation>
    <scope>NUCLEOTIDE SEQUENCE [LARGE SCALE GENOMIC DNA]</scope>
</reference>
<comment type="similarity">
    <text evidence="2">Belongs to the RMI1 family.</text>
</comment>
<dbReference type="GO" id="GO:0006260">
    <property type="term" value="P:DNA replication"/>
    <property type="evidence" value="ECO:0007669"/>
    <property type="project" value="UniProtKB-KW"/>
</dbReference>
<feature type="compositionally biased region" description="Polar residues" evidence="7">
    <location>
        <begin position="519"/>
        <end position="534"/>
    </location>
</feature>
<feature type="domain" description="RMI1 N-terminal" evidence="10">
    <location>
        <begin position="174"/>
        <end position="218"/>
    </location>
</feature>
<keyword evidence="12" id="KW-1185">Reference proteome</keyword>
<dbReference type="GO" id="GO:0031422">
    <property type="term" value="C:RecQ family helicase-topoisomerase III complex"/>
    <property type="evidence" value="ECO:0007669"/>
    <property type="project" value="TreeGrafter"/>
</dbReference>
<feature type="compositionally biased region" description="Polar residues" evidence="7">
    <location>
        <begin position="426"/>
        <end position="438"/>
    </location>
</feature>
<dbReference type="GO" id="GO:0000166">
    <property type="term" value="F:nucleotide binding"/>
    <property type="evidence" value="ECO:0007669"/>
    <property type="project" value="InterPro"/>
</dbReference>
<dbReference type="InterPro" id="IPR013894">
    <property type="entry name" value="RMI1_OB"/>
</dbReference>
<dbReference type="Gene3D" id="1.10.8.1020">
    <property type="entry name" value="RecQ-mediated genome instability protein 1, N-terminal domain"/>
    <property type="match status" value="1"/>
</dbReference>
<dbReference type="GO" id="GO:0000712">
    <property type="term" value="P:resolution of meiotic recombination intermediates"/>
    <property type="evidence" value="ECO:0007669"/>
    <property type="project" value="TreeGrafter"/>
</dbReference>
<comment type="function">
    <text evidence="6">Essential component of the RMI complex, a complex that plays an important role in the processing of homologous recombination intermediates to limit DNA crossover formation in cells. Promotes TOP3A binding to double Holliday junctions (DHJ) and hence stimulates TOP3A-mediated dissolution. Required for BLM phosphorylation during mitosis. Within the BLM complex, required for BLM and TOP3A stability.</text>
</comment>
<evidence type="ECO:0000313" key="12">
    <source>
        <dbReference type="Proteomes" id="UP000502823"/>
    </source>
</evidence>
<feature type="domain" description="RecQ-mediated genome instability protein 1 C-terminal OB-fold" evidence="9">
    <location>
        <begin position="709"/>
        <end position="847"/>
    </location>
</feature>
<dbReference type="InterPro" id="IPR032199">
    <property type="entry name" value="RMI1_C"/>
</dbReference>
<evidence type="ECO:0000256" key="4">
    <source>
        <dbReference type="ARBA" id="ARBA00022705"/>
    </source>
</evidence>
<dbReference type="Pfam" id="PF08585">
    <property type="entry name" value="RMI1_N_C"/>
    <property type="match status" value="1"/>
</dbReference>
<dbReference type="AlphaFoldDB" id="A0A6L2PJ65"/>
<dbReference type="InterPro" id="IPR042470">
    <property type="entry name" value="RMI1_N_C_sf"/>
</dbReference>
<evidence type="ECO:0000256" key="3">
    <source>
        <dbReference type="ARBA" id="ARBA00018987"/>
    </source>
</evidence>
<feature type="region of interest" description="Disordered" evidence="7">
    <location>
        <begin position="563"/>
        <end position="588"/>
    </location>
</feature>
<sequence>MRVLLYVLYAQCVGNEISVMWVHNTHLPYLCGNSLKRVQTTWGNILEDSILLDAVWSTSVCVHLVYILTDSMHFPSMSPSVAGCGASEEQKSGVAMLNASLLGFIKINTVPRRCSPALKPNVFNSLSPLGLHKMGRGLCVMQQSVVITFCVHDRDLSMTAHEVAGIKTYLANASLHASPEWVEGCVEFFVSEHNDRGYTEASLQDFVLQQWKLADLREMGQGCLPPNLNSTLLTVLPGKYALQVEQIRDVGRSAYTQLQEIRKQINENVEVGATMPQAWEPRPTRMLHLTLCDGIQTIKGIEYRPIRSLDEQLLPGCKVLVVGPIECRRGVLLLQQHNLEILGGEIDSLLIPNATENVLARLLNLPLNPDPYRTQTDVGMRPERTLQQESVLSRGDLVWPPIQQNFSGTPWMQDTVAAIQNLVHEPSSSGNSTNQVPKRNSDRRTEEDLICEDDLMLEAELDTHLSVLEHEYQETENSLNSLDIDATEQKFLRDLQTEWCERESDLLHEQVPTHVETAPCSSQKELTAHHNSSHLLNDDDDDILLQLPLEALEKPKMRNTLSVSSKLTSVQESQTGQPTKSVSAGRCSSRVPTCTVKSEAQNFTTQSKITSFLNMNVIATGDSKGLSSSRSSASEDDKTAQMTYSKQCVVLQKCKQALPDPTSKSTHDSDEKLKTKPDLKLIQPRGSEISMQIAGRNEDACTTSVLTDSNPFVYLSQVKVPVKGRTVFRVKAFVMTLLSQMTFGKDGWQLLVKLCDGSSNLDARLSSNVVEKLIGFSIAEVLAMRQEMPDNPLVKEKLKNIIQNAQQQLINLNCLLDIEFLPDSSMPTVTDLTEITEQHLQALQARVKVIGTNLV</sequence>
<dbReference type="Gene3D" id="2.40.50.510">
    <property type="match status" value="1"/>
</dbReference>
<dbReference type="Pfam" id="PF16099">
    <property type="entry name" value="RMI1_C"/>
    <property type="match status" value="1"/>
</dbReference>
<evidence type="ECO:0000256" key="2">
    <source>
        <dbReference type="ARBA" id="ARBA00006395"/>
    </source>
</evidence>
<feature type="compositionally biased region" description="Polar residues" evidence="7">
    <location>
        <begin position="563"/>
        <end position="582"/>
    </location>
</feature>
<dbReference type="PANTHER" id="PTHR14790:SF15">
    <property type="entry name" value="RECQ-MEDIATED GENOME INSTABILITY PROTEIN 1"/>
    <property type="match status" value="1"/>
</dbReference>
<comment type="caution">
    <text evidence="11">The sequence shown here is derived from an EMBL/GenBank/DDBJ whole genome shotgun (WGS) entry which is preliminary data.</text>
</comment>
<keyword evidence="4" id="KW-0235">DNA replication</keyword>
<dbReference type="OrthoDB" id="341511at2759"/>